<feature type="signal peptide" evidence="5">
    <location>
        <begin position="1"/>
        <end position="17"/>
    </location>
</feature>
<dbReference type="EMBL" id="VXIV02002709">
    <property type="protein sequence ID" value="KAF6023469.1"/>
    <property type="molecule type" value="Genomic_DNA"/>
</dbReference>
<sequence length="185" mass="19894">MLKLLLLVSSLVAGSYAIACVPEMCNSIEQPELNCNGDVIKNGGFCGCTDICAGVEGDPCVLPEDNSILLLGIPRGVPCSQGHECTKAAYGELNHLKPLLTSGSGVCKKTFEVSTTPRPLSQCEQTRRVRMISFAIWRGQWTPKCNADGTYQPKQCDNTGACFCVTANEGKVLEETKRNSQNVSC</sequence>
<reference evidence="7" key="1">
    <citation type="submission" date="2020-06" db="EMBL/GenBank/DDBJ databases">
        <title>Draft genome of Bugula neritina, a colonial animal packing powerful symbionts and potential medicines.</title>
        <authorList>
            <person name="Rayko M."/>
        </authorList>
    </citation>
    <scope>NUCLEOTIDE SEQUENCE [LARGE SCALE GENOMIC DNA]</scope>
    <source>
        <strain evidence="7">Kwan_BN1</strain>
    </source>
</reference>
<evidence type="ECO:0000313" key="8">
    <source>
        <dbReference type="Proteomes" id="UP000593567"/>
    </source>
</evidence>
<organism evidence="7 8">
    <name type="scientific">Bugula neritina</name>
    <name type="common">Brown bryozoan</name>
    <name type="synonym">Sertularia neritina</name>
    <dbReference type="NCBI Taxonomy" id="10212"/>
    <lineage>
        <taxon>Eukaryota</taxon>
        <taxon>Metazoa</taxon>
        <taxon>Spiralia</taxon>
        <taxon>Lophotrochozoa</taxon>
        <taxon>Bryozoa</taxon>
        <taxon>Gymnolaemata</taxon>
        <taxon>Cheilostomatida</taxon>
        <taxon>Flustrina</taxon>
        <taxon>Buguloidea</taxon>
        <taxon>Bugulidae</taxon>
        <taxon>Bugula</taxon>
    </lineage>
</organism>
<evidence type="ECO:0000256" key="1">
    <source>
        <dbReference type="ARBA" id="ARBA00004613"/>
    </source>
</evidence>
<dbReference type="PROSITE" id="PS00484">
    <property type="entry name" value="THYROGLOBULIN_1_1"/>
    <property type="match status" value="1"/>
</dbReference>
<evidence type="ECO:0000256" key="4">
    <source>
        <dbReference type="PROSITE-ProRule" id="PRU00500"/>
    </source>
</evidence>
<dbReference type="Pfam" id="PF00086">
    <property type="entry name" value="Thyroglobulin_1"/>
    <property type="match status" value="1"/>
</dbReference>
<name>A0A7J7JB37_BUGNE</name>
<comment type="caution">
    <text evidence="7">The sequence shown here is derived from an EMBL/GenBank/DDBJ whole genome shotgun (WGS) entry which is preliminary data.</text>
</comment>
<dbReference type="SUPFAM" id="SSF57610">
    <property type="entry name" value="Thyroglobulin type-1 domain"/>
    <property type="match status" value="1"/>
</dbReference>
<keyword evidence="5" id="KW-0732">Signal</keyword>
<feature type="domain" description="Thyroglobulin type-1" evidence="6">
    <location>
        <begin position="120"/>
        <end position="185"/>
    </location>
</feature>
<comment type="subcellular location">
    <subcellularLocation>
        <location evidence="1">Secreted</location>
    </subcellularLocation>
</comment>
<dbReference type="InterPro" id="IPR009030">
    <property type="entry name" value="Growth_fac_rcpt_cys_sf"/>
</dbReference>
<gene>
    <name evidence="7" type="ORF">EB796_018225</name>
</gene>
<accession>A0A7J7JB37</accession>
<dbReference type="OrthoDB" id="7357196at2759"/>
<keyword evidence="8" id="KW-1185">Reference proteome</keyword>
<feature type="chain" id="PRO_5029519496" description="Thyroglobulin type-1 domain-containing protein" evidence="5">
    <location>
        <begin position="18"/>
        <end position="185"/>
    </location>
</feature>
<dbReference type="CDD" id="cd00191">
    <property type="entry name" value="TY"/>
    <property type="match status" value="1"/>
</dbReference>
<evidence type="ECO:0000256" key="3">
    <source>
        <dbReference type="ARBA" id="ARBA00023157"/>
    </source>
</evidence>
<dbReference type="SMART" id="SM00211">
    <property type="entry name" value="TY"/>
    <property type="match status" value="1"/>
</dbReference>
<protein>
    <recommendedName>
        <fullName evidence="6">Thyroglobulin type-1 domain-containing protein</fullName>
    </recommendedName>
</protein>
<keyword evidence="2" id="KW-0964">Secreted</keyword>
<evidence type="ECO:0000313" key="7">
    <source>
        <dbReference type="EMBL" id="KAF6023469.1"/>
    </source>
</evidence>
<dbReference type="GO" id="GO:0005576">
    <property type="term" value="C:extracellular region"/>
    <property type="evidence" value="ECO:0007669"/>
    <property type="project" value="UniProtKB-SubCell"/>
</dbReference>
<dbReference type="PROSITE" id="PS51162">
    <property type="entry name" value="THYROGLOBULIN_1_2"/>
    <property type="match status" value="1"/>
</dbReference>
<dbReference type="Gene3D" id="4.10.800.10">
    <property type="entry name" value="Thyroglobulin type-1"/>
    <property type="match status" value="1"/>
</dbReference>
<evidence type="ECO:0000256" key="5">
    <source>
        <dbReference type="SAM" id="SignalP"/>
    </source>
</evidence>
<dbReference type="Proteomes" id="UP000593567">
    <property type="component" value="Unassembled WGS sequence"/>
</dbReference>
<dbReference type="AlphaFoldDB" id="A0A7J7JB37"/>
<evidence type="ECO:0000256" key="2">
    <source>
        <dbReference type="ARBA" id="ARBA00022525"/>
    </source>
</evidence>
<keyword evidence="3" id="KW-1015">Disulfide bond</keyword>
<dbReference type="SUPFAM" id="SSF57184">
    <property type="entry name" value="Growth factor receptor domain"/>
    <property type="match status" value="1"/>
</dbReference>
<evidence type="ECO:0000259" key="6">
    <source>
        <dbReference type="PROSITE" id="PS51162"/>
    </source>
</evidence>
<dbReference type="InterPro" id="IPR000716">
    <property type="entry name" value="Thyroglobulin_1"/>
</dbReference>
<dbReference type="InterPro" id="IPR036857">
    <property type="entry name" value="Thyroglobulin_1_sf"/>
</dbReference>
<comment type="caution">
    <text evidence="4">Lacks conserved residue(s) required for the propagation of feature annotation.</text>
</comment>
<proteinExistence type="predicted"/>